<dbReference type="AlphaFoldDB" id="A0A8X6QR72"/>
<evidence type="ECO:0000313" key="2">
    <source>
        <dbReference type="Proteomes" id="UP000887013"/>
    </source>
</evidence>
<dbReference type="EMBL" id="BMAW01033922">
    <property type="protein sequence ID" value="GFU32470.1"/>
    <property type="molecule type" value="Genomic_DNA"/>
</dbReference>
<proteinExistence type="predicted"/>
<protein>
    <submittedName>
        <fullName evidence="1">Uncharacterized protein</fullName>
    </submittedName>
</protein>
<accession>A0A8X6QR72</accession>
<keyword evidence="2" id="KW-1185">Reference proteome</keyword>
<gene>
    <name evidence="1" type="ORF">NPIL_99001</name>
</gene>
<name>A0A8X6QR72_NEPPI</name>
<evidence type="ECO:0000313" key="1">
    <source>
        <dbReference type="EMBL" id="GFU32470.1"/>
    </source>
</evidence>
<reference evidence="1" key="1">
    <citation type="submission" date="2020-08" db="EMBL/GenBank/DDBJ databases">
        <title>Multicomponent nature underlies the extraordinary mechanical properties of spider dragline silk.</title>
        <authorList>
            <person name="Kono N."/>
            <person name="Nakamura H."/>
            <person name="Mori M."/>
            <person name="Yoshida Y."/>
            <person name="Ohtoshi R."/>
            <person name="Malay A.D."/>
            <person name="Moran D.A.P."/>
            <person name="Tomita M."/>
            <person name="Numata K."/>
            <person name="Arakawa K."/>
        </authorList>
    </citation>
    <scope>NUCLEOTIDE SEQUENCE</scope>
</reference>
<sequence>MTPRTEYLAPGAPLLCYAHLEQERPFGVEEPFFVEIRDEFALDGGYAGMVDDNDDFIQCDLQYASLTAYITISYAISLRNQ</sequence>
<organism evidence="1 2">
    <name type="scientific">Nephila pilipes</name>
    <name type="common">Giant wood spider</name>
    <name type="synonym">Nephila maculata</name>
    <dbReference type="NCBI Taxonomy" id="299642"/>
    <lineage>
        <taxon>Eukaryota</taxon>
        <taxon>Metazoa</taxon>
        <taxon>Ecdysozoa</taxon>
        <taxon>Arthropoda</taxon>
        <taxon>Chelicerata</taxon>
        <taxon>Arachnida</taxon>
        <taxon>Araneae</taxon>
        <taxon>Araneomorphae</taxon>
        <taxon>Entelegynae</taxon>
        <taxon>Araneoidea</taxon>
        <taxon>Nephilidae</taxon>
        <taxon>Nephila</taxon>
    </lineage>
</organism>
<comment type="caution">
    <text evidence="1">The sequence shown here is derived from an EMBL/GenBank/DDBJ whole genome shotgun (WGS) entry which is preliminary data.</text>
</comment>
<dbReference type="Proteomes" id="UP000887013">
    <property type="component" value="Unassembled WGS sequence"/>
</dbReference>